<dbReference type="CDD" id="cd04218">
    <property type="entry name" value="Pseudoazurin"/>
    <property type="match status" value="1"/>
</dbReference>
<evidence type="ECO:0000256" key="5">
    <source>
        <dbReference type="ARBA" id="ARBA00022764"/>
    </source>
</evidence>
<name>A0ABY8DLV7_9HYPH</name>
<feature type="domain" description="Blue (type 1) copper" evidence="10">
    <location>
        <begin position="32"/>
        <end position="118"/>
    </location>
</feature>
<evidence type="ECO:0000256" key="8">
    <source>
        <dbReference type="NCBIfam" id="TIGR02375"/>
    </source>
</evidence>
<evidence type="ECO:0000256" key="4">
    <source>
        <dbReference type="ARBA" id="ARBA00022723"/>
    </source>
</evidence>
<proteinExistence type="predicted"/>
<gene>
    <name evidence="11" type="ORF">PZN02_004560</name>
</gene>
<dbReference type="EMBL" id="CP120374">
    <property type="protein sequence ID" value="WEX90972.1"/>
    <property type="molecule type" value="Genomic_DNA"/>
</dbReference>
<feature type="chain" id="PRO_5045583937" description="Pseudoazurin" evidence="9">
    <location>
        <begin position="26"/>
        <end position="150"/>
    </location>
</feature>
<protein>
    <recommendedName>
        <fullName evidence="8">Pseudoazurin</fullName>
    </recommendedName>
</protein>
<comment type="subcellular location">
    <subcellularLocation>
        <location evidence="2">Periplasm</location>
    </subcellularLocation>
</comment>
<dbReference type="SUPFAM" id="SSF49503">
    <property type="entry name" value="Cupredoxins"/>
    <property type="match status" value="1"/>
</dbReference>
<dbReference type="InterPro" id="IPR008972">
    <property type="entry name" value="Cupredoxin"/>
</dbReference>
<dbReference type="Proteomes" id="UP001229355">
    <property type="component" value="Chromosome 2"/>
</dbReference>
<evidence type="ECO:0000313" key="11">
    <source>
        <dbReference type="EMBL" id="WEX90972.1"/>
    </source>
</evidence>
<sequence>MKHATWTMLCLAVAHLVTNTGQAQAAEHVIKMFNKGSDGRLMVFDPEFVVAQPGDTVRVIPTDQGHSVETMPGMWPEGANPIKGKIGQEMVVALEQDGLYGLRCLPHYFMGMVAVVVVGKPQNLDEARSVELTGKPKAAFEKLLAQAAQP</sequence>
<keyword evidence="7" id="KW-0186">Copper</keyword>
<evidence type="ECO:0000256" key="9">
    <source>
        <dbReference type="SAM" id="SignalP"/>
    </source>
</evidence>
<keyword evidence="3" id="KW-0813">Transport</keyword>
<keyword evidence="9" id="KW-0732">Signal</keyword>
<dbReference type="NCBIfam" id="TIGR02375">
    <property type="entry name" value="pseudoazurin"/>
    <property type="match status" value="1"/>
</dbReference>
<dbReference type="InterPro" id="IPR002386">
    <property type="entry name" value="Amicyanin/Pseudoazurin"/>
</dbReference>
<dbReference type="PRINTS" id="PR00155">
    <property type="entry name" value="AMICYANIN"/>
</dbReference>
<keyword evidence="5" id="KW-0574">Periplasm</keyword>
<organism evidence="11 12">
    <name type="scientific">Sinorhizobium garamanticum</name>
    <dbReference type="NCBI Taxonomy" id="680247"/>
    <lineage>
        <taxon>Bacteria</taxon>
        <taxon>Pseudomonadati</taxon>
        <taxon>Pseudomonadota</taxon>
        <taxon>Alphaproteobacteria</taxon>
        <taxon>Hyphomicrobiales</taxon>
        <taxon>Rhizobiaceae</taxon>
        <taxon>Sinorhizobium/Ensifer group</taxon>
        <taxon>Sinorhizobium</taxon>
    </lineage>
</organism>
<evidence type="ECO:0000256" key="7">
    <source>
        <dbReference type="ARBA" id="ARBA00023008"/>
    </source>
</evidence>
<keyword evidence="6" id="KW-0249">Electron transport</keyword>
<dbReference type="InterPro" id="IPR001235">
    <property type="entry name" value="Copper_blue_Plastocyanin"/>
</dbReference>
<keyword evidence="12" id="KW-1185">Reference proteome</keyword>
<evidence type="ECO:0000256" key="2">
    <source>
        <dbReference type="ARBA" id="ARBA00004418"/>
    </source>
</evidence>
<accession>A0ABY8DLV7</accession>
<dbReference type="RefSeq" id="WP_280662934.1">
    <property type="nucleotide sequence ID" value="NZ_CP120374.1"/>
</dbReference>
<evidence type="ECO:0000313" key="12">
    <source>
        <dbReference type="Proteomes" id="UP001229355"/>
    </source>
</evidence>
<dbReference type="InterPro" id="IPR012745">
    <property type="entry name" value="Pseudoazurin"/>
</dbReference>
<reference evidence="11 12" key="1">
    <citation type="submission" date="2023-03" db="EMBL/GenBank/DDBJ databases">
        <authorList>
            <person name="Kaur S."/>
            <person name="Espinosa-Saiz D."/>
            <person name="Velazquez E."/>
            <person name="Menendez E."/>
            <person name="diCenzo G.C."/>
        </authorList>
    </citation>
    <scope>NUCLEOTIDE SEQUENCE [LARGE SCALE GENOMIC DNA]</scope>
    <source>
        <strain evidence="11 12">LMG 24692</strain>
    </source>
</reference>
<dbReference type="InterPro" id="IPR000923">
    <property type="entry name" value="BlueCu_1"/>
</dbReference>
<evidence type="ECO:0000256" key="1">
    <source>
        <dbReference type="ARBA" id="ARBA00001935"/>
    </source>
</evidence>
<dbReference type="PRINTS" id="PR00156">
    <property type="entry name" value="COPPERBLUE"/>
</dbReference>
<dbReference type="Pfam" id="PF00127">
    <property type="entry name" value="Copper-bind"/>
    <property type="match status" value="1"/>
</dbReference>
<evidence type="ECO:0000259" key="10">
    <source>
        <dbReference type="Pfam" id="PF00127"/>
    </source>
</evidence>
<feature type="signal peptide" evidence="9">
    <location>
        <begin position="1"/>
        <end position="25"/>
    </location>
</feature>
<evidence type="ECO:0000256" key="3">
    <source>
        <dbReference type="ARBA" id="ARBA00022448"/>
    </source>
</evidence>
<evidence type="ECO:0000256" key="6">
    <source>
        <dbReference type="ARBA" id="ARBA00022982"/>
    </source>
</evidence>
<dbReference type="Gene3D" id="2.60.40.420">
    <property type="entry name" value="Cupredoxins - blue copper proteins"/>
    <property type="match status" value="1"/>
</dbReference>
<keyword evidence="4" id="KW-0479">Metal-binding</keyword>
<comment type="cofactor">
    <cofactor evidence="1">
        <name>Cu cation</name>
        <dbReference type="ChEBI" id="CHEBI:23378"/>
    </cofactor>
</comment>